<dbReference type="Gene3D" id="3.30.2140.20">
    <property type="match status" value="1"/>
</dbReference>
<dbReference type="EC" id="2.3.1.5" evidence="2"/>
<dbReference type="EMBL" id="JBHFQA010000018">
    <property type="protein sequence ID" value="KAL2083211.1"/>
    <property type="molecule type" value="Genomic_DNA"/>
</dbReference>
<dbReference type="Proteomes" id="UP001591681">
    <property type="component" value="Unassembled WGS sequence"/>
</dbReference>
<dbReference type="Pfam" id="PF00797">
    <property type="entry name" value="Acetyltransf_2"/>
    <property type="match status" value="1"/>
</dbReference>
<name>A0ABD1JAX4_9TELE</name>
<keyword evidence="4 5" id="KW-0012">Acyltransferase</keyword>
<evidence type="ECO:0000256" key="2">
    <source>
        <dbReference type="ARBA" id="ARBA00012701"/>
    </source>
</evidence>
<sequence length="290" mass="33193">MDLQEYFLRIGFSGPFERPDLPALQLVHRLHVMTIPFENLCAHSQEQVSTELTQIFSKLVHQRRGGCCYESNLLFAWVLGQMGYTYTVLGARIYNFQLKAFSQLEGHLIIRVEVAGRSYIADVSFGLADQIWEPLELVSGKEQPQPGGTFCLKEDGDTWVLERTTRTPLVRNKAFANSNLVVRSPVNIIFCFTLQPRQLKDFHAAVNFLTTSPKSLYTNKSMCSLVTPTGYRALVGWVYLEVTFAYQEKFDLMEMRRITEAEVQDVLRERFGLPTIPNLQLRDNRVSAIL</sequence>
<dbReference type="InterPro" id="IPR038765">
    <property type="entry name" value="Papain-like_cys_pep_sf"/>
</dbReference>
<proteinExistence type="inferred from homology"/>
<dbReference type="PRINTS" id="PR01543">
    <property type="entry name" value="ANATRNSFRASE"/>
</dbReference>
<keyword evidence="7" id="KW-1185">Reference proteome</keyword>
<protein>
    <recommendedName>
        <fullName evidence="2">arylamine N-acetyltransferase</fullName>
        <ecNumber evidence="2">2.3.1.5</ecNumber>
    </recommendedName>
</protein>
<dbReference type="InterPro" id="IPR053710">
    <property type="entry name" value="Arylamine_NAT_domain_sf"/>
</dbReference>
<evidence type="ECO:0000256" key="1">
    <source>
        <dbReference type="ARBA" id="ARBA00006547"/>
    </source>
</evidence>
<evidence type="ECO:0000256" key="3">
    <source>
        <dbReference type="ARBA" id="ARBA00022679"/>
    </source>
</evidence>
<gene>
    <name evidence="6" type="ORF">ACEWY4_020984</name>
</gene>
<reference evidence="6 7" key="1">
    <citation type="submission" date="2024-09" db="EMBL/GenBank/DDBJ databases">
        <title>A chromosome-level genome assembly of Gray's grenadier anchovy, Coilia grayii.</title>
        <authorList>
            <person name="Fu Z."/>
        </authorList>
    </citation>
    <scope>NUCLEOTIDE SEQUENCE [LARGE SCALE GENOMIC DNA]</scope>
    <source>
        <strain evidence="6">G4</strain>
        <tissue evidence="6">Muscle</tissue>
    </source>
</reference>
<evidence type="ECO:0000313" key="6">
    <source>
        <dbReference type="EMBL" id="KAL2083211.1"/>
    </source>
</evidence>
<organism evidence="6 7">
    <name type="scientific">Coilia grayii</name>
    <name type="common">Gray's grenadier anchovy</name>
    <dbReference type="NCBI Taxonomy" id="363190"/>
    <lineage>
        <taxon>Eukaryota</taxon>
        <taxon>Metazoa</taxon>
        <taxon>Chordata</taxon>
        <taxon>Craniata</taxon>
        <taxon>Vertebrata</taxon>
        <taxon>Euteleostomi</taxon>
        <taxon>Actinopterygii</taxon>
        <taxon>Neopterygii</taxon>
        <taxon>Teleostei</taxon>
        <taxon>Clupei</taxon>
        <taxon>Clupeiformes</taxon>
        <taxon>Clupeoidei</taxon>
        <taxon>Engraulidae</taxon>
        <taxon>Coilinae</taxon>
        <taxon>Coilia</taxon>
    </lineage>
</organism>
<evidence type="ECO:0000256" key="5">
    <source>
        <dbReference type="RuleBase" id="RU003452"/>
    </source>
</evidence>
<accession>A0ABD1JAX4</accession>
<evidence type="ECO:0000256" key="4">
    <source>
        <dbReference type="ARBA" id="ARBA00023315"/>
    </source>
</evidence>
<dbReference type="InterPro" id="IPR001447">
    <property type="entry name" value="Arylamine_N-AcTrfase"/>
</dbReference>
<dbReference type="GO" id="GO:0004060">
    <property type="term" value="F:arylamine N-acetyltransferase activity"/>
    <property type="evidence" value="ECO:0007669"/>
    <property type="project" value="UniProtKB-EC"/>
</dbReference>
<dbReference type="FunFam" id="3.30.2140.20:FF:000001">
    <property type="entry name" value="Arylamine N-acetyltransferase 1"/>
    <property type="match status" value="1"/>
</dbReference>
<keyword evidence="3 5" id="KW-0808">Transferase</keyword>
<evidence type="ECO:0000313" key="7">
    <source>
        <dbReference type="Proteomes" id="UP001591681"/>
    </source>
</evidence>
<dbReference type="PANTHER" id="PTHR11786">
    <property type="entry name" value="N-HYDROXYARYLAMINE O-ACETYLTRANSFERASE"/>
    <property type="match status" value="1"/>
</dbReference>
<comment type="similarity">
    <text evidence="1 5">Belongs to the arylamine N-acetyltransferase family.</text>
</comment>
<dbReference type="AlphaFoldDB" id="A0ABD1JAX4"/>
<comment type="caution">
    <text evidence="6">The sequence shown here is derived from an EMBL/GenBank/DDBJ whole genome shotgun (WGS) entry which is preliminary data.</text>
</comment>
<dbReference type="PANTHER" id="PTHR11786:SF8">
    <property type="entry name" value="ARYLAMINE N-ACETYLTRANSFERASE 1"/>
    <property type="match status" value="1"/>
</dbReference>
<dbReference type="SUPFAM" id="SSF54001">
    <property type="entry name" value="Cysteine proteinases"/>
    <property type="match status" value="1"/>
</dbReference>